<dbReference type="InterPro" id="IPR008949">
    <property type="entry name" value="Isoprenoid_synthase_dom_sf"/>
</dbReference>
<evidence type="ECO:0000256" key="8">
    <source>
        <dbReference type="SAM" id="MobiDB-lite"/>
    </source>
</evidence>
<evidence type="ECO:0000256" key="6">
    <source>
        <dbReference type="ARBA" id="ARBA00022842"/>
    </source>
</evidence>
<dbReference type="GO" id="GO:0071949">
    <property type="term" value="F:FAD binding"/>
    <property type="evidence" value="ECO:0007669"/>
    <property type="project" value="InterPro"/>
</dbReference>
<dbReference type="GO" id="GO:0046165">
    <property type="term" value="P:alcohol biosynthetic process"/>
    <property type="evidence" value="ECO:0007669"/>
    <property type="project" value="UniProtKB-ARBA"/>
</dbReference>
<dbReference type="SUPFAM" id="SSF56176">
    <property type="entry name" value="FAD-binding/transporter-associated domain-like"/>
    <property type="match status" value="1"/>
</dbReference>
<keyword evidence="5" id="KW-0274">FAD</keyword>
<dbReference type="RefSeq" id="XP_043173034.1">
    <property type="nucleotide sequence ID" value="XM_043317099.1"/>
</dbReference>
<evidence type="ECO:0000256" key="3">
    <source>
        <dbReference type="ARBA" id="ARBA00022679"/>
    </source>
</evidence>
<evidence type="ECO:0000256" key="4">
    <source>
        <dbReference type="ARBA" id="ARBA00022723"/>
    </source>
</evidence>
<dbReference type="InterPro" id="IPR016169">
    <property type="entry name" value="FAD-bd_PCMH_sub2"/>
</dbReference>
<dbReference type="InterPro" id="IPR050416">
    <property type="entry name" value="FAD-linked_Oxidoreductase"/>
</dbReference>
<keyword evidence="2" id="KW-0285">Flavoprotein</keyword>
<accession>A0A8J2N3A3</accession>
<comment type="caution">
    <text evidence="10">The sequence shown here is derived from an EMBL/GenBank/DDBJ whole genome shotgun (WGS) entry which is preliminary data.</text>
</comment>
<dbReference type="Pfam" id="PF19086">
    <property type="entry name" value="Terpene_syn_C_2"/>
    <property type="match status" value="1"/>
</dbReference>
<dbReference type="PROSITE" id="PS00444">
    <property type="entry name" value="POLYPRENYL_SYNTHASE_2"/>
    <property type="match status" value="1"/>
</dbReference>
<dbReference type="InterPro" id="IPR000092">
    <property type="entry name" value="Polyprenyl_synt"/>
</dbReference>
<dbReference type="PROSITE" id="PS00723">
    <property type="entry name" value="POLYPRENYL_SYNTHASE_1"/>
    <property type="match status" value="1"/>
</dbReference>
<feature type="region of interest" description="Disordered" evidence="8">
    <location>
        <begin position="384"/>
        <end position="415"/>
    </location>
</feature>
<keyword evidence="3" id="KW-0808">Transferase</keyword>
<dbReference type="PANTHER" id="PTHR42973">
    <property type="entry name" value="BINDING OXIDOREDUCTASE, PUTATIVE (AFU_ORTHOLOGUE AFUA_1G17690)-RELATED"/>
    <property type="match status" value="1"/>
</dbReference>
<comment type="similarity">
    <text evidence="1">Belongs to the oxygen-dependent FAD-linked oxidoreductase family.</text>
</comment>
<gene>
    <name evidence="10" type="ORF">ALTATR162_LOCUS9465</name>
</gene>
<name>A0A8J2N3A3_9PLEO</name>
<protein>
    <recommendedName>
        <fullName evidence="9">FAD-binding PCMH-type domain-containing protein</fullName>
    </recommendedName>
</protein>
<feature type="domain" description="FAD-binding PCMH-type" evidence="9">
    <location>
        <begin position="774"/>
        <end position="945"/>
    </location>
</feature>
<evidence type="ECO:0000313" key="11">
    <source>
        <dbReference type="Proteomes" id="UP000676310"/>
    </source>
</evidence>
<keyword evidence="4" id="KW-0479">Metal-binding</keyword>
<dbReference type="GeneID" id="67021689"/>
<dbReference type="SUPFAM" id="SSF48576">
    <property type="entry name" value="Terpenoid synthases"/>
    <property type="match status" value="2"/>
</dbReference>
<dbReference type="PROSITE" id="PS51387">
    <property type="entry name" value="FAD_PCMH"/>
    <property type="match status" value="1"/>
</dbReference>
<dbReference type="Pfam" id="PF01565">
    <property type="entry name" value="FAD_binding_4"/>
    <property type="match status" value="1"/>
</dbReference>
<dbReference type="GO" id="GO:0004659">
    <property type="term" value="F:prenyltransferase activity"/>
    <property type="evidence" value="ECO:0007669"/>
    <property type="project" value="InterPro"/>
</dbReference>
<keyword evidence="7" id="KW-0560">Oxidoreductase</keyword>
<dbReference type="Gene3D" id="1.10.600.10">
    <property type="entry name" value="Farnesyl Diphosphate Synthase"/>
    <property type="match status" value="2"/>
</dbReference>
<dbReference type="InterPro" id="IPR006094">
    <property type="entry name" value="Oxid_FAD_bind_N"/>
</dbReference>
<evidence type="ECO:0000256" key="5">
    <source>
        <dbReference type="ARBA" id="ARBA00022827"/>
    </source>
</evidence>
<evidence type="ECO:0000256" key="2">
    <source>
        <dbReference type="ARBA" id="ARBA00022630"/>
    </source>
</evidence>
<reference evidence="10" key="1">
    <citation type="submission" date="2021-05" db="EMBL/GenBank/DDBJ databases">
        <authorList>
            <person name="Stam R."/>
        </authorList>
    </citation>
    <scope>NUCLEOTIDE SEQUENCE</scope>
    <source>
        <strain evidence="10">CS162</strain>
    </source>
</reference>
<dbReference type="AlphaFoldDB" id="A0A8J2N3A3"/>
<dbReference type="InterPro" id="IPR016166">
    <property type="entry name" value="FAD-bd_PCMH"/>
</dbReference>
<dbReference type="GO" id="GO:0016491">
    <property type="term" value="F:oxidoreductase activity"/>
    <property type="evidence" value="ECO:0007669"/>
    <property type="project" value="UniProtKB-KW"/>
</dbReference>
<dbReference type="Pfam" id="PF00348">
    <property type="entry name" value="polyprenyl_synt"/>
    <property type="match status" value="1"/>
</dbReference>
<dbReference type="EMBL" id="CAJRGZ010000025">
    <property type="protein sequence ID" value="CAG5180844.1"/>
    <property type="molecule type" value="Genomic_DNA"/>
</dbReference>
<evidence type="ECO:0000313" key="10">
    <source>
        <dbReference type="EMBL" id="CAG5180844.1"/>
    </source>
</evidence>
<sequence length="1217" mass="134784">MHALQNESEITCLVRPIRYTYILCFIVFLQETYRTMGPLSYQSKLVSFEESRRTGCFTTLPIRVHPRDDLADAASRQFVKDWAREMGDGRERHTYFSFSPVGNWSSLIYPEAIPERLGVLAYLSDLGLIHDDGGEGLSIEDAQAEHGELYAALDPDDVSSVTPGSRAMKTKKLVSQCILECISLDRELGLKMLAAFRDVWLAISERDSDKEAQTMKEYLKYRSDNGGMLVFWPMLQFSLGISISEAEEALVQPIIDAATKGLLLANDFFSWEREYRELQSGQSKRIVSAVDLFIRTKGLSIDDAKDEVKRRIINAERDFCQRRDELYKTHPDISLKLKRWIDCAGLAVSGNHYWCSACPRQNAWKEVDSTNCNGVKRKLSQGAVVSKQNAPLKKRKDSPVFDSEPSDDGSGLSEVSSYPFHKPSGLALEAPSKYVSSMPSKGVRSTLIEALNTWLHVPSRRLKTIMSVIDSLHNASLILDDLEDNSPLRRGYPSTHILFGQAQSINSANFMFVRAVQEVAQNLSPAALTAVLEELEGLYLGQSWDLYWKHNLACPSEAEYVNMVDHKTGGMFRMLLRIMQAESEVTPQLDFHKLTLLFGRFFQIRDDYMNFQDYTAQKGLCEDLDEGKFSYPVVYCLENFPEYRGHFLGVFRQRPTVATVDACPLSRESKQHLTACLKKSGAFEKTMACLTDMERDLEVEINRLEQQTGEANPMLRLCLAKLSVKGITRIGECILLSESLSVELTGSHMSDFKQYPVAANGTSVKSLFWAQQQQSAQPACLVHIRSVEDVAAVISVSRTTSCPFAVRGGGHSDIQGASNIDGGITVNMAGLSDVEFDESEGLVRVGAGATWGEVYEELEKVNKTVVGGRLTGVGVGGLLLGGGLSHFSGLYGWACDNVRNYEVVLANGSLTIASESSNSDLYHAMRGGGNSFGVVTRFDLDVFQQGPMWGGLHVWPLLPSVTSALTRGFVKFAHDAPSDPYVSLFAGLGYKQGNFAWAAGQYDTLGRVEPSIFTQFKDDAEVYGTAKIVSTARVTSVSDLADELNQSEPAGMRSRFTTATFTADVGLLALMVDIFVEQVKKALDNGLQEDQRFAPMLGIQPLTQNLLKAQATRGGNVMGLHDDEAPLVVCSFGWEWSHESDDTTVIAGIKAVLDQSVSAAKERGLYHPFKYMNYAAIDQDPIGSYGNDNIEFLKRVREIYDAEGVFTTLVPGGHKIN</sequence>
<dbReference type="InterPro" id="IPR033749">
    <property type="entry name" value="Polyprenyl_synt_CS"/>
</dbReference>
<dbReference type="GO" id="GO:0043386">
    <property type="term" value="P:mycotoxin biosynthetic process"/>
    <property type="evidence" value="ECO:0007669"/>
    <property type="project" value="UniProtKB-ARBA"/>
</dbReference>
<keyword evidence="6" id="KW-0460">Magnesium</keyword>
<evidence type="ECO:0000256" key="7">
    <source>
        <dbReference type="ARBA" id="ARBA00023002"/>
    </source>
</evidence>
<dbReference type="SFLD" id="SFLDS00005">
    <property type="entry name" value="Isoprenoid_Synthase_Type_I"/>
    <property type="match status" value="1"/>
</dbReference>
<evidence type="ECO:0000256" key="1">
    <source>
        <dbReference type="ARBA" id="ARBA00005466"/>
    </source>
</evidence>
<dbReference type="Gene3D" id="3.30.465.10">
    <property type="match status" value="1"/>
</dbReference>
<proteinExistence type="inferred from homology"/>
<dbReference type="GO" id="GO:0008299">
    <property type="term" value="P:isoprenoid biosynthetic process"/>
    <property type="evidence" value="ECO:0007669"/>
    <property type="project" value="InterPro"/>
</dbReference>
<dbReference type="Proteomes" id="UP000676310">
    <property type="component" value="Unassembled WGS sequence"/>
</dbReference>
<dbReference type="OrthoDB" id="6921389at2759"/>
<organism evidence="10 11">
    <name type="scientific">Alternaria atra</name>
    <dbReference type="NCBI Taxonomy" id="119953"/>
    <lineage>
        <taxon>Eukaryota</taxon>
        <taxon>Fungi</taxon>
        <taxon>Dikarya</taxon>
        <taxon>Ascomycota</taxon>
        <taxon>Pezizomycotina</taxon>
        <taxon>Dothideomycetes</taxon>
        <taxon>Pleosporomycetidae</taxon>
        <taxon>Pleosporales</taxon>
        <taxon>Pleosporineae</taxon>
        <taxon>Pleosporaceae</taxon>
        <taxon>Alternaria</taxon>
        <taxon>Alternaria sect. Ulocladioides</taxon>
    </lineage>
</organism>
<evidence type="ECO:0000259" key="9">
    <source>
        <dbReference type="PROSITE" id="PS51387"/>
    </source>
</evidence>
<dbReference type="PANTHER" id="PTHR42973:SF54">
    <property type="entry name" value="FAD-BINDING PCMH-TYPE DOMAIN-CONTAINING PROTEIN"/>
    <property type="match status" value="1"/>
</dbReference>
<dbReference type="InterPro" id="IPR036318">
    <property type="entry name" value="FAD-bd_PCMH-like_sf"/>
</dbReference>
<keyword evidence="11" id="KW-1185">Reference proteome</keyword>
<dbReference type="GO" id="GO:0046872">
    <property type="term" value="F:metal ion binding"/>
    <property type="evidence" value="ECO:0007669"/>
    <property type="project" value="UniProtKB-KW"/>
</dbReference>